<evidence type="ECO:0000313" key="11">
    <source>
        <dbReference type="EMBL" id="KRL01491.1"/>
    </source>
</evidence>
<dbReference type="PROSITE" id="PS01085">
    <property type="entry name" value="RIBUL_P_3_EPIMER_1"/>
    <property type="match status" value="1"/>
</dbReference>
<dbReference type="GO" id="GO:0006098">
    <property type="term" value="P:pentose-phosphate shunt"/>
    <property type="evidence" value="ECO:0007669"/>
    <property type="project" value="UniProtKB-UniRule"/>
</dbReference>
<comment type="catalytic activity">
    <reaction evidence="1">
        <text>D-ribulose 5-phosphate = D-xylulose 5-phosphate</text>
        <dbReference type="Rhea" id="RHEA:13677"/>
        <dbReference type="ChEBI" id="CHEBI:57737"/>
        <dbReference type="ChEBI" id="CHEBI:58121"/>
        <dbReference type="EC" id="5.1.3.1"/>
    </reaction>
</comment>
<gene>
    <name evidence="11" type="ORF">FC81_GL001174</name>
</gene>
<comment type="caution">
    <text evidence="11">The sequence shown here is derived from an EMBL/GenBank/DDBJ whole genome shotgun (WGS) entry which is preliminary data.</text>
</comment>
<dbReference type="GO" id="GO:0005737">
    <property type="term" value="C:cytoplasm"/>
    <property type="evidence" value="ECO:0007669"/>
    <property type="project" value="UniProtKB-ARBA"/>
</dbReference>
<dbReference type="STRING" id="1423731.FC81_GL001174"/>
<comment type="cofactor">
    <cofactor evidence="5">
        <name>Fe(2+)</name>
        <dbReference type="ChEBI" id="CHEBI:29033"/>
    </cofactor>
</comment>
<dbReference type="InterPro" id="IPR026019">
    <property type="entry name" value="Ribul_P_3_epim"/>
</dbReference>
<dbReference type="Gene3D" id="3.20.20.70">
    <property type="entry name" value="Aldolase class I"/>
    <property type="match status" value="1"/>
</dbReference>
<sequence>MCADFANIKTEIQNMEAAQVDILHMDIMDGSFVPNLALGLADYQTVRRLTSLPMDVHLMVQNPHNFIQLFNRAGADIIYIHPEADQIPTRTLLEIKKLGMQPGIALNPGTSVETIRELLSLVDYVLVMTVNPGFAGQKFLDFVIPKIEQLVVQKKDNSFKLMVDGAISPTKITQLAEMGVDGFIVGTSALFGKKKVYQEIVKELKGE</sequence>
<dbReference type="GO" id="GO:0004750">
    <property type="term" value="F:D-ribulose-phosphate 3-epimerase activity"/>
    <property type="evidence" value="ECO:0007669"/>
    <property type="project" value="UniProtKB-UniRule"/>
</dbReference>
<dbReference type="InterPro" id="IPR000056">
    <property type="entry name" value="Ribul_P_3_epim-like"/>
</dbReference>
<keyword evidence="8" id="KW-0479">Metal-binding</keyword>
<evidence type="ECO:0000256" key="6">
    <source>
        <dbReference type="ARBA" id="ARBA00009541"/>
    </source>
</evidence>
<dbReference type="NCBIfam" id="NF004076">
    <property type="entry name" value="PRK05581.1-4"/>
    <property type="match status" value="1"/>
</dbReference>
<dbReference type="InterPro" id="IPR013785">
    <property type="entry name" value="Aldolase_TIM"/>
</dbReference>
<evidence type="ECO:0000256" key="10">
    <source>
        <dbReference type="NCBIfam" id="TIGR01163"/>
    </source>
</evidence>
<dbReference type="PANTHER" id="PTHR11749">
    <property type="entry name" value="RIBULOSE-5-PHOSPHATE-3-EPIMERASE"/>
    <property type="match status" value="1"/>
</dbReference>
<organism evidence="11 12">
    <name type="scientific">Liquorilactobacillus capillatus DSM 19910</name>
    <dbReference type="NCBI Taxonomy" id="1423731"/>
    <lineage>
        <taxon>Bacteria</taxon>
        <taxon>Bacillati</taxon>
        <taxon>Bacillota</taxon>
        <taxon>Bacilli</taxon>
        <taxon>Lactobacillales</taxon>
        <taxon>Lactobacillaceae</taxon>
        <taxon>Liquorilactobacillus</taxon>
    </lineage>
</organism>
<comment type="cofactor">
    <cofactor evidence="3">
        <name>Co(2+)</name>
        <dbReference type="ChEBI" id="CHEBI:48828"/>
    </cofactor>
</comment>
<dbReference type="CDD" id="cd00429">
    <property type="entry name" value="RPE"/>
    <property type="match status" value="1"/>
</dbReference>
<dbReference type="PROSITE" id="PS01086">
    <property type="entry name" value="RIBUL_P_3_EPIMER_2"/>
    <property type="match status" value="1"/>
</dbReference>
<dbReference type="InterPro" id="IPR011060">
    <property type="entry name" value="RibuloseP-bd_barrel"/>
</dbReference>
<accession>A0A0R1MBP2</accession>
<dbReference type="SUPFAM" id="SSF51366">
    <property type="entry name" value="Ribulose-phoshate binding barrel"/>
    <property type="match status" value="1"/>
</dbReference>
<dbReference type="GO" id="GO:0005975">
    <property type="term" value="P:carbohydrate metabolic process"/>
    <property type="evidence" value="ECO:0007669"/>
    <property type="project" value="InterPro"/>
</dbReference>
<reference evidence="11 12" key="1">
    <citation type="journal article" date="2015" name="Genome Announc.">
        <title>Expanding the biotechnology potential of lactobacilli through comparative genomics of 213 strains and associated genera.</title>
        <authorList>
            <person name="Sun Z."/>
            <person name="Harris H.M."/>
            <person name="McCann A."/>
            <person name="Guo C."/>
            <person name="Argimon S."/>
            <person name="Zhang W."/>
            <person name="Yang X."/>
            <person name="Jeffery I.B."/>
            <person name="Cooney J.C."/>
            <person name="Kagawa T.F."/>
            <person name="Liu W."/>
            <person name="Song Y."/>
            <person name="Salvetti E."/>
            <person name="Wrobel A."/>
            <person name="Rasinkangas P."/>
            <person name="Parkhill J."/>
            <person name="Rea M.C."/>
            <person name="O'Sullivan O."/>
            <person name="Ritari J."/>
            <person name="Douillard F.P."/>
            <person name="Paul Ross R."/>
            <person name="Yang R."/>
            <person name="Briner A.E."/>
            <person name="Felis G.E."/>
            <person name="de Vos W.M."/>
            <person name="Barrangou R."/>
            <person name="Klaenhammer T.R."/>
            <person name="Caufield P.W."/>
            <person name="Cui Y."/>
            <person name="Zhang H."/>
            <person name="O'Toole P.W."/>
        </authorList>
    </citation>
    <scope>NUCLEOTIDE SEQUENCE [LARGE SCALE GENOMIC DNA]</scope>
    <source>
        <strain evidence="11 12">DSM 19910</strain>
    </source>
</reference>
<comment type="similarity">
    <text evidence="6">Belongs to the ribulose-phosphate 3-epimerase family.</text>
</comment>
<proteinExistence type="inferred from homology"/>
<protein>
    <recommendedName>
        <fullName evidence="7 10">Ribulose-phosphate 3-epimerase</fullName>
        <ecNumber evidence="7 10">5.1.3.1</ecNumber>
    </recommendedName>
</protein>
<evidence type="ECO:0000256" key="4">
    <source>
        <dbReference type="ARBA" id="ARBA00001947"/>
    </source>
</evidence>
<dbReference type="FunFam" id="3.20.20.70:FF:000004">
    <property type="entry name" value="Ribulose-phosphate 3-epimerase"/>
    <property type="match status" value="1"/>
</dbReference>
<evidence type="ECO:0000313" key="12">
    <source>
        <dbReference type="Proteomes" id="UP000051621"/>
    </source>
</evidence>
<dbReference type="Proteomes" id="UP000051621">
    <property type="component" value="Unassembled WGS sequence"/>
</dbReference>
<evidence type="ECO:0000256" key="5">
    <source>
        <dbReference type="ARBA" id="ARBA00001954"/>
    </source>
</evidence>
<evidence type="ECO:0000256" key="7">
    <source>
        <dbReference type="ARBA" id="ARBA00013188"/>
    </source>
</evidence>
<keyword evidence="12" id="KW-1185">Reference proteome</keyword>
<evidence type="ECO:0000256" key="8">
    <source>
        <dbReference type="ARBA" id="ARBA00022723"/>
    </source>
</evidence>
<dbReference type="AlphaFoldDB" id="A0A0R1MBP2"/>
<dbReference type="GO" id="GO:0046872">
    <property type="term" value="F:metal ion binding"/>
    <property type="evidence" value="ECO:0007669"/>
    <property type="project" value="UniProtKB-KW"/>
</dbReference>
<evidence type="ECO:0000256" key="3">
    <source>
        <dbReference type="ARBA" id="ARBA00001941"/>
    </source>
</evidence>
<dbReference type="NCBIfam" id="TIGR01163">
    <property type="entry name" value="rpe"/>
    <property type="match status" value="1"/>
</dbReference>
<dbReference type="EC" id="5.1.3.1" evidence="7 10"/>
<dbReference type="PATRIC" id="fig|1423731.3.peg.1204"/>
<comment type="cofactor">
    <cofactor evidence="2">
        <name>Mn(2+)</name>
        <dbReference type="ChEBI" id="CHEBI:29035"/>
    </cofactor>
</comment>
<dbReference type="Pfam" id="PF00834">
    <property type="entry name" value="Ribul_P_3_epim"/>
    <property type="match status" value="1"/>
</dbReference>
<comment type="cofactor">
    <cofactor evidence="4">
        <name>Zn(2+)</name>
        <dbReference type="ChEBI" id="CHEBI:29105"/>
    </cofactor>
</comment>
<evidence type="ECO:0000256" key="2">
    <source>
        <dbReference type="ARBA" id="ARBA00001936"/>
    </source>
</evidence>
<name>A0A0R1MBP2_9LACO</name>
<evidence type="ECO:0000256" key="9">
    <source>
        <dbReference type="ARBA" id="ARBA00023235"/>
    </source>
</evidence>
<keyword evidence="9" id="KW-0413">Isomerase</keyword>
<dbReference type="EMBL" id="AZEF01000025">
    <property type="protein sequence ID" value="KRL01491.1"/>
    <property type="molecule type" value="Genomic_DNA"/>
</dbReference>
<evidence type="ECO:0000256" key="1">
    <source>
        <dbReference type="ARBA" id="ARBA00001782"/>
    </source>
</evidence>